<evidence type="ECO:0000256" key="1">
    <source>
        <dbReference type="SAM" id="SignalP"/>
    </source>
</evidence>
<dbReference type="RefSeq" id="WP_367722269.1">
    <property type="nucleotide sequence ID" value="NZ_JBFOCI010000001.1"/>
</dbReference>
<evidence type="ECO:0000313" key="3">
    <source>
        <dbReference type="Proteomes" id="UP001556196"/>
    </source>
</evidence>
<evidence type="ECO:0000313" key="2">
    <source>
        <dbReference type="EMBL" id="MEW9805227.1"/>
    </source>
</evidence>
<proteinExistence type="predicted"/>
<feature type="signal peptide" evidence="1">
    <location>
        <begin position="1"/>
        <end position="23"/>
    </location>
</feature>
<keyword evidence="3" id="KW-1185">Reference proteome</keyword>
<accession>A0ABV3QX44</accession>
<organism evidence="2 3">
    <name type="scientific">Mesorhizobium marinum</name>
    <dbReference type="NCBI Taxonomy" id="3228790"/>
    <lineage>
        <taxon>Bacteria</taxon>
        <taxon>Pseudomonadati</taxon>
        <taxon>Pseudomonadota</taxon>
        <taxon>Alphaproteobacteria</taxon>
        <taxon>Hyphomicrobiales</taxon>
        <taxon>Phyllobacteriaceae</taxon>
        <taxon>Mesorhizobium</taxon>
    </lineage>
</organism>
<name>A0ABV3QX44_9HYPH</name>
<dbReference type="Proteomes" id="UP001556196">
    <property type="component" value="Unassembled WGS sequence"/>
</dbReference>
<dbReference type="EMBL" id="JBFOCI010000001">
    <property type="protein sequence ID" value="MEW9805227.1"/>
    <property type="molecule type" value="Genomic_DNA"/>
</dbReference>
<reference evidence="2 3" key="1">
    <citation type="submission" date="2024-06" db="EMBL/GenBank/DDBJ databases">
        <authorList>
            <person name="Tuo L."/>
        </authorList>
    </citation>
    <scope>NUCLEOTIDE SEQUENCE [LARGE SCALE GENOMIC DNA]</scope>
    <source>
        <strain evidence="2 3">ZMM04-5</strain>
    </source>
</reference>
<comment type="caution">
    <text evidence="2">The sequence shown here is derived from an EMBL/GenBank/DDBJ whole genome shotgun (WGS) entry which is preliminary data.</text>
</comment>
<protein>
    <recommendedName>
        <fullName evidence="4">Tat pathway signal protein</fullName>
    </recommendedName>
</protein>
<sequence length="145" mass="15093">MNHARTFHILAAAFFAAASPVAAQDAPAPDPGLVLELNGVQPSDKGCRLTFVVTNNLGGELGKAAFEIALFNEAGVVDRITVLDFNELPAGKTKVTRFDLAGADCAQISRVLINSATDCAGAGIDPKACLARLKPQTRSNIAFGL</sequence>
<keyword evidence="1" id="KW-0732">Signal</keyword>
<gene>
    <name evidence="2" type="ORF">ABUE31_04400</name>
</gene>
<feature type="chain" id="PRO_5045493781" description="Tat pathway signal protein" evidence="1">
    <location>
        <begin position="24"/>
        <end position="145"/>
    </location>
</feature>
<evidence type="ECO:0008006" key="4">
    <source>
        <dbReference type="Google" id="ProtNLM"/>
    </source>
</evidence>